<accession>A0A550CA57</accession>
<evidence type="ECO:0000313" key="1">
    <source>
        <dbReference type="EMBL" id="TRM61673.1"/>
    </source>
</evidence>
<proteinExistence type="predicted"/>
<reference evidence="1" key="2">
    <citation type="submission" date="2019-06" db="EMBL/GenBank/DDBJ databases">
        <authorList>
            <consortium name="DOE Joint Genome Institute"/>
            <person name="Ahrendt S.R."/>
            <person name="Cantor M.N."/>
            <person name="Hua S.X."/>
        </authorList>
    </citation>
    <scope>NUCLEOTIDE SEQUENCE</scope>
    <source>
        <strain evidence="1">NL-1724</strain>
    </source>
</reference>
<evidence type="ECO:0000313" key="2">
    <source>
        <dbReference type="EMBL" id="TRM61982.1"/>
    </source>
</evidence>
<dbReference type="AlphaFoldDB" id="A0A550CA57"/>
<reference evidence="1 3" key="1">
    <citation type="journal article" date="2019" name="New Phytol.">
        <title>Comparative genomics reveals unique wood-decay strategies and fruiting body development in the Schizophyllaceae.</title>
        <authorList>
            <person name="Almasi E."/>
            <person name="Sahu N."/>
            <person name="Krizsan K."/>
            <person name="Balint B."/>
            <person name="Kovacs G.M."/>
            <person name="Kiss B."/>
            <person name="Cseklye J."/>
            <person name="Drula E."/>
            <person name="Henrissat B."/>
            <person name="Nagy I."/>
            <person name="Chovatia M."/>
            <person name="Adam C."/>
            <person name="LaButti K."/>
            <person name="Lipzen A."/>
            <person name="Riley R."/>
            <person name="Grigoriev I.V."/>
            <person name="Nagy L.G."/>
        </authorList>
    </citation>
    <scope>NUCLEOTIDE SEQUENCE [LARGE SCALE GENOMIC DNA]</scope>
    <source>
        <strain evidence="1 3">NL-1724</strain>
    </source>
</reference>
<dbReference type="EMBL" id="VDMD01000016">
    <property type="protein sequence ID" value="TRM61673.1"/>
    <property type="molecule type" value="Genomic_DNA"/>
</dbReference>
<organism evidence="1 3">
    <name type="scientific">Schizophyllum amplum</name>
    <dbReference type="NCBI Taxonomy" id="97359"/>
    <lineage>
        <taxon>Eukaryota</taxon>
        <taxon>Fungi</taxon>
        <taxon>Dikarya</taxon>
        <taxon>Basidiomycota</taxon>
        <taxon>Agaricomycotina</taxon>
        <taxon>Agaricomycetes</taxon>
        <taxon>Agaricomycetidae</taxon>
        <taxon>Agaricales</taxon>
        <taxon>Schizophyllaceae</taxon>
        <taxon>Schizophyllum</taxon>
    </lineage>
</organism>
<sequence length="232" mass="26841">MDRDLDPAFTQAVGEAPWKLFTKDWKNVLSAQQTMHARQGGPIAFAMDKLQKVFGDRLNLRSIESRLVLPYRVLGEVVQPGCMPSPNTLKSLLYRLQEVAWRKDLLDLDRRARTCILTAAQEAMRLQPVFESSTFFEGDVLTVRGLGMVNVGLVADDWRVRARYVKALARVMELWSPRLWLDVAATARQDRMSYKVFEWLEQQVAIFYCRMLQHELGRRAIAPPRRSNYDPR</sequence>
<dbReference type="OrthoDB" id="3129089at2759"/>
<dbReference type="EMBL" id="VDMD01000014">
    <property type="protein sequence ID" value="TRM61982.1"/>
    <property type="molecule type" value="Genomic_DNA"/>
</dbReference>
<comment type="caution">
    <text evidence="1">The sequence shown here is derived from an EMBL/GenBank/DDBJ whole genome shotgun (WGS) entry which is preliminary data.</text>
</comment>
<keyword evidence="3" id="KW-1185">Reference proteome</keyword>
<dbReference type="Proteomes" id="UP000320762">
    <property type="component" value="Unassembled WGS sequence"/>
</dbReference>
<gene>
    <name evidence="2" type="ORF">BD626DRAFT_537760</name>
    <name evidence="1" type="ORF">BD626DRAFT_538174</name>
</gene>
<evidence type="ECO:0000313" key="3">
    <source>
        <dbReference type="Proteomes" id="UP000320762"/>
    </source>
</evidence>
<name>A0A550CA57_9AGAR</name>
<protein>
    <submittedName>
        <fullName evidence="1">Uncharacterized protein</fullName>
    </submittedName>
</protein>